<feature type="compositionally biased region" description="Basic residues" evidence="2">
    <location>
        <begin position="3249"/>
        <end position="3260"/>
    </location>
</feature>
<feature type="compositionally biased region" description="Low complexity" evidence="2">
    <location>
        <begin position="6055"/>
        <end position="6075"/>
    </location>
</feature>
<feature type="compositionally biased region" description="Polar residues" evidence="2">
    <location>
        <begin position="5343"/>
        <end position="5352"/>
    </location>
</feature>
<feature type="compositionally biased region" description="Basic and acidic residues" evidence="2">
    <location>
        <begin position="5192"/>
        <end position="5213"/>
    </location>
</feature>
<feature type="compositionally biased region" description="Basic and acidic residues" evidence="2">
    <location>
        <begin position="912"/>
        <end position="923"/>
    </location>
</feature>
<feature type="compositionally biased region" description="Polar residues" evidence="2">
    <location>
        <begin position="4617"/>
        <end position="4630"/>
    </location>
</feature>
<feature type="compositionally biased region" description="Basic and acidic residues" evidence="2">
    <location>
        <begin position="2429"/>
        <end position="2446"/>
    </location>
</feature>
<feature type="compositionally biased region" description="Polar residues" evidence="2">
    <location>
        <begin position="3717"/>
        <end position="3731"/>
    </location>
</feature>
<feature type="region of interest" description="Disordered" evidence="2">
    <location>
        <begin position="662"/>
        <end position="733"/>
    </location>
</feature>
<feature type="compositionally biased region" description="Low complexity" evidence="2">
    <location>
        <begin position="3161"/>
        <end position="3176"/>
    </location>
</feature>
<feature type="compositionally biased region" description="Low complexity" evidence="2">
    <location>
        <begin position="835"/>
        <end position="844"/>
    </location>
</feature>
<feature type="compositionally biased region" description="Low complexity" evidence="2">
    <location>
        <begin position="5914"/>
        <end position="5925"/>
    </location>
</feature>
<feature type="compositionally biased region" description="Low complexity" evidence="2">
    <location>
        <begin position="4655"/>
        <end position="4668"/>
    </location>
</feature>
<feature type="region of interest" description="Disordered" evidence="2">
    <location>
        <begin position="5072"/>
        <end position="5249"/>
    </location>
</feature>
<evidence type="ECO:0000313" key="4">
    <source>
        <dbReference type="Proteomes" id="UP001296104"/>
    </source>
</evidence>
<feature type="compositionally biased region" description="Polar residues" evidence="2">
    <location>
        <begin position="5958"/>
        <end position="5978"/>
    </location>
</feature>
<feature type="compositionally biased region" description="Basic and acidic residues" evidence="2">
    <location>
        <begin position="5783"/>
        <end position="5805"/>
    </location>
</feature>
<feature type="compositionally biased region" description="Polar residues" evidence="2">
    <location>
        <begin position="3633"/>
        <end position="3651"/>
    </location>
</feature>
<organism evidence="3 4">
    <name type="scientific">Lecanosticta acicola</name>
    <dbReference type="NCBI Taxonomy" id="111012"/>
    <lineage>
        <taxon>Eukaryota</taxon>
        <taxon>Fungi</taxon>
        <taxon>Dikarya</taxon>
        <taxon>Ascomycota</taxon>
        <taxon>Pezizomycotina</taxon>
        <taxon>Dothideomycetes</taxon>
        <taxon>Dothideomycetidae</taxon>
        <taxon>Mycosphaerellales</taxon>
        <taxon>Mycosphaerellaceae</taxon>
        <taxon>Lecanosticta</taxon>
    </lineage>
</organism>
<feature type="compositionally biased region" description="Basic and acidic residues" evidence="2">
    <location>
        <begin position="697"/>
        <end position="717"/>
    </location>
</feature>
<feature type="compositionally biased region" description="Low complexity" evidence="2">
    <location>
        <begin position="2571"/>
        <end position="2586"/>
    </location>
</feature>
<feature type="compositionally biased region" description="Basic residues" evidence="2">
    <location>
        <begin position="4110"/>
        <end position="4122"/>
    </location>
</feature>
<feature type="compositionally biased region" description="Acidic residues" evidence="2">
    <location>
        <begin position="4430"/>
        <end position="4439"/>
    </location>
</feature>
<feature type="compositionally biased region" description="Polar residues" evidence="2">
    <location>
        <begin position="6644"/>
        <end position="6656"/>
    </location>
</feature>
<feature type="compositionally biased region" description="Basic and acidic residues" evidence="2">
    <location>
        <begin position="4631"/>
        <end position="4642"/>
    </location>
</feature>
<protein>
    <submittedName>
        <fullName evidence="3">Microtubule-associated futsch-like</fullName>
    </submittedName>
</protein>
<feature type="compositionally biased region" description="Basic residues" evidence="2">
    <location>
        <begin position="2999"/>
        <end position="3012"/>
    </location>
</feature>
<feature type="compositionally biased region" description="Basic and acidic residues" evidence="2">
    <location>
        <begin position="2310"/>
        <end position="2325"/>
    </location>
</feature>
<feature type="compositionally biased region" description="Low complexity" evidence="2">
    <location>
        <begin position="1380"/>
        <end position="1401"/>
    </location>
</feature>
<feature type="compositionally biased region" description="Low complexity" evidence="2">
    <location>
        <begin position="8"/>
        <end position="23"/>
    </location>
</feature>
<accession>A0AAI8Z3A5</accession>
<feature type="compositionally biased region" description="Gly residues" evidence="2">
    <location>
        <begin position="499"/>
        <end position="515"/>
    </location>
</feature>
<feature type="compositionally biased region" description="Basic and acidic residues" evidence="2">
    <location>
        <begin position="2730"/>
        <end position="2753"/>
    </location>
</feature>
<feature type="compositionally biased region" description="Polar residues" evidence="2">
    <location>
        <begin position="2885"/>
        <end position="2895"/>
    </location>
</feature>
<feature type="coiled-coil region" evidence="1">
    <location>
        <begin position="6303"/>
        <end position="6330"/>
    </location>
</feature>
<feature type="compositionally biased region" description="Basic and acidic residues" evidence="2">
    <location>
        <begin position="3696"/>
        <end position="3716"/>
    </location>
</feature>
<feature type="compositionally biased region" description="Basic and acidic residues" evidence="2">
    <location>
        <begin position="1442"/>
        <end position="1465"/>
    </location>
</feature>
<sequence>MWKAAFTGRSESGGAAGASASGRSSKDTRDDSRRKKSSHSHRAESVVSSTARRDDDRDRERRRSGKASSLYDNGSSASRYETASSFASPNTSAYATAPTSRVGETRPLTESALRMLPDDDDEWEDEDKDARSEKKSRRKGSEDEKRRKSTRSEKEKSRSRSRERREKKKESSKTMSSTERPRDKERDKSRRQPELVEGSRTIPEMGSFEQFPGQYADGYMGHSSQQGALMSGALPSPAPQQQFPGQDQYRPQMPPQPTRADSYGHAAEYYLDEGQSVQFQPGNRPLTPSMLVNPAAHLQAASALPNPAQDTGHGSAADFYSGRVSPVNSAPTTSAKPLRPGKQSSSSSGKPSKPPRTSSSGSAAAATATAAGIGALAGSSHHHSSSMQQSTSSSYYQQTGSSSKPSRPNRPSSDGDLYYAPPPSNSTYPPTLASTNGSGPSPYANTAGTPGAAAAGFAAHQYAQHQQHYGTQNNGFNMTSHGNYGGGGGQGPPLSPRPGAGGYGYYPPNGGGSGFGMQHQHIHEHKGPLTRLKDGFFNLISSPEDTAKMEMYTEYIGVCKYCFDPRTSPGDAPRVHHYHKRRDSFEDLRRRKSYERMTRKGSNDSLRRQGSTRVDKDSRYYASESSRRKRESGGAGFLGAGLAAAGAAAGANALYSDRKNFDDTYSVKSGHRDSSAVRRRSRSSSHERRRRSTHGIIRSDKEEYVTVRRKDGTLERRKVQRSRSSSRERKSGYLGAAAAGAALGAAGLAAGSRRHSRSRSRSRSPTILGSFGAADVRSRRSGRTSPARAAQYASGRYEEPEEEQGRFGGFFSPPQRQRRESRDHHKKRRGFFTFSNGSSSSSNSELAFGERFSSKTSLPLRRKASSGSNRTGRRRSRRNSDEHIAATVAGIGATAAALAAAKKGNRVSKRTSRPELGKRRDVRYSTGSGRRPDDTVSSEDGEWEDELPSDVDDESSVDGGLAFGDYGGKRLSSQQSLESVGSESHAGGLGAWGWRWGGKDKKRRTSRRSDQGSTASSFATPALATGLAAGAAAGTAFDQDRPINKPVYLDDTGRRLPSIDSSSTASGPARPMQYVEPAPISDLGSTPGSQYPSMPGAFDQEPPVIRPGPAPLQQPQPMSPARPAFTQSPPEIMDPYSHRPGQPRRANSSPNRSSFAQDAALIGAGALATAGILAGGSGRRSKEPSNVRFGLTDEQQRKEDRDRRRDQKAADEERRRADRTRALKEEADRAARESRQEEVRRAREEENRKAAEAALERERAAQREAEEQARREREREASRVERERLEQEARDRKEAAAAAAAEVERHQRAREEAQRRADAHERERREWEEAYAKEESRLAEEERRNEDIRRQRESEEHERYIREQAERYQQERRDGGHEGSSGWSSVAAGAAAAATVGAVMAGKEHRKSRNRKSREDSYYDEAHFPERDRPSDADVQAYGGASRDEAELDRRAREQYGRSPADVEFRNGYAAAEIKPENEHSGEPLMDDDLYNPDFFKEKHTSTENARYAEFARKAADKVVADREGAYTEKTTYADFFAPKELLCKAAQGKTSSASPVADNEVQTWHARDADIQSRFPSSDYGYGRSKHAPYGVPKLNVISPTPPPGSVSTSPEAKKGKGVYYNSPLSKSQDADEEDFGEPDSTSKSERSRSISWGEDKTHIYDDQTPCSYQERDSYIHSPDMRGEKVAAGLSSVAGAAAAGAALHEIVVEDPSGDKRVFHEDEWAREEEESKNGQEMDEGDDVEDITPSPGAEPHAFYRQPFFDSVSDMGIGTFGVDSPGTEGAPPQRGFVEGEVDEPTPAEEQRSHIPGGFDDEMDDIYRPKRKLSEPVTAETDRTQVTARDAIEDEGTEEPAWEAPLSKKEKKKREKAAKGNGSLGESDPATSTQQPESVPEPSSAAIPETEPTDYFSGMTKKDKKKARKQGLADNASFMVDEPPREPDSDEAIPTPAAEPEPIFSKKEQKKRDKEAKKQGQSFADVTDSILAAGGIAAAAAVDSTEDVGSGSSKKKKKGKKAKLGEPIYNDPRDSKPAEAAVEVKDVNEEPASMPGSWDSSREERFQDDKFDHTSNAIDPFQYQVHEESAPPTAPEPPASQEAGSWTESAEPKSKKKKNKRSSIAFNIPEVSSPLRSEIPMDDYISAKDAAEDYRSTAELASTNGDGIEKVLRPEPDSAGIRDEDQLDERMKNDSGTRDRRRESDSPRRISPDDSRSVVSAPTPDAEGRRRARREDPRNGDYFDEPSYAYETQSVAASEPADIYERSRKSKRRSRHADDDDTASAVSSRSRRDRDREESPSSKKEKKGGLFGLFSRKSVDDYRSTKDKDSRFDGASLSRDSTRESRGSRDDEDDEARRRRKKKSRDSQYGDDEEDTRSVKSESRRSRHRSEEGRSDERDRRRRSTRDDDYDAASPARSESGRKHHRRRRTDDDGEDLLRRDSRNESRSAERGEGSPADAESGSGLVKSLNISDADVAREVPEAPSFALDTTSRPGTLHRPMSSTAVPLKFPFGQAPQTPGSGKDRSHSFSSPTAPGSTPVSPAAGKHSRQGRPNSSEFRPLYLVERNRKTPEVEDVLPSLPSSKPSSRASSVPESDDYYQSAVEDLATDSPSGSRGLTIDTGVAREHYPGDLLDSEELTPKASEFPHVLSEKHVKQKPQFYTWEDFAREERMRDEQKHSEETTNAVAENTPVDLPSSSATRSTSPSKSDHSHGGSFKSVAAAAMLGTAAVYADHKFKDLPSESSHEREENSASVSRDRQVPEASHSYPLPAPIEESVHASQPVHEPTVSRKSSKKKGKKDKSQIGQDEQADNFGSPSLPLEPASMDHPELATFPAATPQIEAGKISRERDAAIDASTPAHMEALARRETDVFPDSEALAEEGSAARDMAATPEQSSITSSKNSLDRFLQTEQGMEEGTVFASAAAHTMPVLPSNEASNNSRELADEAEPENYTQQDTVTAHEAQRPSRSYKIPNAKAELAPLVIEQRTAEAGGDDDSADITPAPKLTRKQSKKAKKKQKATTLFEAEAADESSVQSADTLHQTLALEEAPKGNSGISLAEVPEVQDLRESPEVESANDTAPEPAPRISFGMADFHVVAQSGGCGWHDSQAQAFQSMLRESSSREAEPLNESQDFDKQQSAVGIGQLQQDQVSEPSVSEPPVSEPPVSEPSVSEPSVSEPSVSKSAKKDKKKKKKPSTWSEADTETAVIESDTVQKSPFEEPSQSGEDHENPRGIVTAALAAAAGAAGAAVLTEKQAKKKAKKDKKKQSPTWSEPEAEVEPPTRPVTSGIDDSLEGAGPAQPEEMLEPLAQSSQEEVEEPPAQAASNERDASAVLTLEPQAINNSSPTAAKRKSKKDKKRKSLPQDEPETEALTQPEQNAGDEAESTYLKDEAEVPKGIFVDEPTEDSTFVGTAQISEPQTQETPGEQPDGTIQPSEDVRVPSDEGLTPTDHTRQSEEAQHPEEPMPSTSRNQSKKDKKKKKKRATAASAEPEQEQDTESRQMSVDESAFVDAVEDSAETTNAADVYSDVKPSSSSAPRPMSDEGLTTDPAATDELPAQVESEPFAPISRKKSKKDKKKKTQWWAEPDPESASIEDSASRSMSIDDAAFVDANETQMPANEPAEVADVHPDVAMLEPTPEGNDSTQITTQDARSESSLVESAPVSKKNSKKDKDKEQNFAWNELEDEVPGASVTTPEDSLTMPEPREQPLPADDRAKPSEESERSSAANQDTRSDSSQAAILGEQANHNNVSTPEPAWEESMTSVKKKKSKKDKKRRQTMDWTAPEAPAFSDDVDQVPARSNDTEEPTQPQDEDVPIETQKGAAEETWTPSLDDVDQVPSPSNDTEEPTQPQHEDNKDVPTELQKGAAEETRTPFLDDVDQVPSPSNDPEEPTQPQDEDNEDAPTEMQKGAAEETWTPMGANQELPEPQETATDPSSLENFVPAISDKGEESKLTQESESKSTDVEPVPRELSESTDKDAAHVESLGDLQRLANEPGLLSEEPSKGEDFAPAASKKKKSKKDKKKRQTFGWTEPEPESISTPEAEKDVATAAGLADVADETSLSEAKEIVPTEKGEKADEDFKDPQHPSTAPDASAAQEDAAAESEPSENVGSNLPRKQSKKDKKKKRRQQTLDREADVEDYQPSAETAPVSSSQELQTSESGEQEQARLQEASESPEKIPLPAESDNEVAELSVFENEEHRELGPREAHNKPASITHDPEVRTKFSTANDNFVATAEADDAPAESSWTSSSKKKGKKDKKGRKTVPEISPAETPSVLEHEQPAEDDPVFSKASDRLNETPVEDQNAEVTTFADPDTILTAPAEQSSQDDFAWATSKNKKSKKSKKGRQSVVEALQPPAEGSAEPDVGETEQPIEPATEVTDAEQTSRLAPEYEASVADHASEIPANSSTERDSSNSPHQLEANVDLETDQMPKPEDLPDSLADEPQVDTWEVPASSEKDRKGKKSKSLGSITPAIDTPLPGVSGPNEAPGEETSAQTITEQAEPEPRASIDDQDIAAMLAAEEPQEDLWAAPSNKKKKKKKGKKGRDSTAETSGVDTRYNIDESAVIESTGESETLPEPDADLTMTDAAREDSAETSIAEDLWTAPSSKKKKGKKSKKSESGHATPTTEDVISNSEPTIEHAPTEEHALVPENSEPTETEEYAAPYETAPAEVEANTVEDIWAEEDLATHEGHDAVRDLVGDPSEVTESSWQPLSSKKSKKKKCKRGSIAAAMSSAEPESADAPQPGRGQDVPSQGITTADTAQGIEHGVDSSRSQSSGESERLDAPTQETETRDIKPDASFEDPVDDVQENSFASHEGSSVPQPGNKSKENTESKEAAQGDVNALESTALDDIPKLEYATSPFAVDPTPQISTHEPAQAEISDVWALPPKGKKGKKGKKAKQTFAWEDDTPIEEGTPADGAPEVESPKEAAPVEDTFHTVQLGDADQQPAFAESTDHEVPAQAAEPLPKPSTPPDKADDSTAADSRTVEPALPSSAEAVEEVSADPQERNVPEDQSDELPVTTKKSKKDKKKAKKNKGLAVDPPAEEIPGTSEDHQKDESFGAAAVATAAAAGVVAGEFVEQEPQEPEWAGFPSKKSKKDKKKAKKSGLSTPAAPQEGSAGLSDEVSKGDSNGSASVDAVKVESKHQDGAQTVVDAEDTEKTWTFPEEPNAGAPKLDRLPSPAQDPVPVGESTAGFQEDSRLEQVHKALTDEPSTHELPEYNPGEFPAEGAEADFNAQDRNEATSEPTSASAPHQVSHDIDFAAAVAAGLADSGFNPDLVINDPVFQRRASPSGSNAEADPEEVPLSTTTRRRRSKNAPEASHSPENEQAIHARDMANDSVPADDFDNAISQGLTSTGFDPGLLEKALASSNDQLSGNVADDPEDFSSTTTSRRKKAKKGKKSKLAPETDTSSAPDVESTAGPTDANDFTQQHHGSPDAVTTIPTSEGPQTSEAALLDDPLQDENAPAVQLQDNNTQMTSAERPRSSSGSVVNVMNVGRDEMDMDEMDRQYKEYRRNKRKQKKLKAAAKAAGPSDNLESSTAVSDSDALPRSIHASSALGPSIARDEVAKNDSSAVEERTREPEPLQSPTNDQSVVRSVFPGLERVKRRAPSIPSANDDPGDRRSSSSSRRGLLQHTSEVSQLLPVAVPRSPPRSEMALQEGDVEIQESKRDSTDGWAGAVAAAGLGAAVAAAARQRQARKSAANESAWSFDALEERNKATPESPPSASRDHQPIRDSGYQEAKRSSNSPERTSREIPEILHTSSSRDSLRERRSLDPLRISTTPDDAWDIRSPKKRLDDGRGHVAGDRPHSPSAETPLKPTSKERVSYLFQSPPDTLAGATDTTPQSATSSTAQHKSPAGEYFKTRSTSRGSNDYVNTTREDTPDRSTFSPHGGRDVSQDRSTFSPVGVRESHDRPAFSPIHSPRSPSIPLDAIPEEQHVGKRRKPDSDVGGPSQIKAVQRAETPQSIRARQNTVSPSIQATMNIPMDLPRSTSNPLSTDTLINRLSWPSVNEDQDTVHIDRPLGHRYSKPALPDPRSPSAMSNRSNTSGTHFKSPQDMRSYSRTSNRSSTPSLRRTSLSGDLRAVSRRGDASGPDSAVGAAASPKTIPFEPPPTPPLNDDEVIHGSASRAADMNDDIFGYGDAQQSQVSPTRPPSVRKRQSMHITDLETRINELAAENRALQEARRYAEQTHDVARDVNSQALQEAFATRDLQLQEKDAEINQIKAMLQPLQGEVARLTEINGGLSEANRNLVDDTNGRYATLQAEHNDAHEKWQSASRELETIRSEHGRVTSGMRDIVEAEIASALADKNAEILRLREQLDIAAEQIRSLQMQTQSSKSSDWLVQRDEDYFDGACQKLCQHVQQWVLRFSKLSDNRVCHLSTELKDDKLEARLDNAILDGSDVDKLLSDRVRRRDVFMSVVMTMVWEYVFTRYLFGMDREQRQKLKALEKTLAEVGPPRAVAHWRATTLTLLSKRPAFATQCGLDTEAVAHEIFNMLCTLLPPPQSAEQQLFASLQKVMGVAVNLSIEMRTQRAEYIMLPPLQPEYDTNGDLVRKVHFNADLMNERSGFFSSNEELAADQAVVKIVLFPLVVKKGDDNGEGEEEIVVCPAQVLVRNDGGRGKKVVRVMSGALPMDIDHPMEGRQSRHSMVSESPGSVAL</sequence>
<feature type="compositionally biased region" description="Polar residues" evidence="2">
    <location>
        <begin position="4142"/>
        <end position="4154"/>
    </location>
</feature>
<feature type="region of interest" description="Disordered" evidence="2">
    <location>
        <begin position="6016"/>
        <end position="6156"/>
    </location>
</feature>
<feature type="compositionally biased region" description="Basic and acidic residues" evidence="2">
    <location>
        <begin position="4680"/>
        <end position="4693"/>
    </location>
</feature>
<feature type="compositionally biased region" description="Polar residues" evidence="2">
    <location>
        <begin position="425"/>
        <end position="439"/>
    </location>
</feature>
<feature type="compositionally biased region" description="Basic and acidic residues" evidence="2">
    <location>
        <begin position="589"/>
        <end position="619"/>
    </location>
</feature>
<feature type="compositionally biased region" description="Polar residues" evidence="2">
    <location>
        <begin position="2521"/>
        <end position="2533"/>
    </location>
</feature>
<feature type="compositionally biased region" description="Low complexity" evidence="2">
    <location>
        <begin position="3228"/>
        <end position="3245"/>
    </location>
</feature>
<feature type="compositionally biased region" description="Polar residues" evidence="2">
    <location>
        <begin position="4804"/>
        <end position="4820"/>
    </location>
</feature>
<feature type="compositionally biased region" description="Basic residues" evidence="2">
    <location>
        <begin position="4710"/>
        <end position="4719"/>
    </location>
</feature>
<dbReference type="PANTHER" id="PTHR40641:SF2">
    <property type="entry name" value="INVOLUCRIN REPEAT PROTEIN"/>
    <property type="match status" value="1"/>
</dbReference>
<feature type="compositionally biased region" description="Polar residues" evidence="2">
    <location>
        <begin position="3399"/>
        <end position="3427"/>
    </location>
</feature>
<feature type="compositionally biased region" description="Basic and acidic residues" evidence="2">
    <location>
        <begin position="5317"/>
        <end position="5331"/>
    </location>
</feature>
<feature type="compositionally biased region" description="Basic and acidic residues" evidence="2">
    <location>
        <begin position="4821"/>
        <end position="4832"/>
    </location>
</feature>
<feature type="compositionally biased region" description="Polar residues" evidence="2">
    <location>
        <begin position="5860"/>
        <end position="5873"/>
    </location>
</feature>
<feature type="compositionally biased region" description="Basic and acidic residues" evidence="2">
    <location>
        <begin position="1302"/>
        <end position="1377"/>
    </location>
</feature>
<feature type="compositionally biased region" description="Polar residues" evidence="2">
    <location>
        <begin position="3130"/>
        <end position="3143"/>
    </location>
</feature>
<feature type="compositionally biased region" description="Basic and acidic residues" evidence="2">
    <location>
        <begin position="4057"/>
        <end position="4069"/>
    </location>
</feature>
<feature type="compositionally biased region" description="Polar residues" evidence="2">
    <location>
        <begin position="6035"/>
        <end position="6049"/>
    </location>
</feature>
<feature type="compositionally biased region" description="Polar residues" evidence="2">
    <location>
        <begin position="1083"/>
        <end position="1092"/>
    </location>
</feature>
<evidence type="ECO:0000313" key="3">
    <source>
        <dbReference type="EMBL" id="CAK4031724.1"/>
    </source>
</evidence>
<feature type="compositionally biased region" description="Basic and acidic residues" evidence="2">
    <location>
        <begin position="2333"/>
        <end position="2342"/>
    </location>
</feature>
<feature type="compositionally biased region" description="Low complexity" evidence="2">
    <location>
        <begin position="1019"/>
        <end position="1036"/>
    </location>
</feature>
<feature type="compositionally biased region" description="Basic and acidic residues" evidence="2">
    <location>
        <begin position="24"/>
        <end position="33"/>
    </location>
</feature>
<feature type="compositionally biased region" description="Basic residues" evidence="2">
    <location>
        <begin position="3757"/>
        <end position="3769"/>
    </location>
</feature>
<feature type="compositionally biased region" description="Basic and acidic residues" evidence="2">
    <location>
        <begin position="6632"/>
        <end position="6641"/>
    </location>
</feature>
<feature type="region of interest" description="Disordered" evidence="2">
    <location>
        <begin position="5367"/>
        <end position="5669"/>
    </location>
</feature>
<feature type="compositionally biased region" description="Polar residues" evidence="2">
    <location>
        <begin position="971"/>
        <end position="982"/>
    </location>
</feature>
<feature type="compositionally biased region" description="Pro residues" evidence="2">
    <location>
        <begin position="1104"/>
        <end position="1120"/>
    </location>
</feature>
<feature type="compositionally biased region" description="Polar residues" evidence="2">
    <location>
        <begin position="5238"/>
        <end position="5248"/>
    </location>
</feature>
<evidence type="ECO:0000256" key="1">
    <source>
        <dbReference type="SAM" id="Coils"/>
    </source>
</evidence>
<feature type="compositionally biased region" description="Basic and acidic residues" evidence="2">
    <location>
        <begin position="2160"/>
        <end position="2209"/>
    </location>
</feature>
<feature type="compositionally biased region" description="Basic and acidic residues" evidence="2">
    <location>
        <begin position="3939"/>
        <end position="3974"/>
    </location>
</feature>
<feature type="compositionally biased region" description="Polar residues" evidence="2">
    <location>
        <begin position="4745"/>
        <end position="4755"/>
    </location>
</feature>
<feature type="compositionally biased region" description="Acidic residues" evidence="2">
    <location>
        <begin position="936"/>
        <end position="956"/>
    </location>
</feature>
<feature type="compositionally biased region" description="Polar residues" evidence="2">
    <location>
        <begin position="5436"/>
        <end position="5447"/>
    </location>
</feature>
<feature type="region of interest" description="Disordered" evidence="2">
    <location>
        <begin position="1721"/>
        <end position="1978"/>
    </location>
</feature>
<feature type="compositionally biased region" description="Acidic residues" evidence="2">
    <location>
        <begin position="1736"/>
        <end position="1745"/>
    </location>
</feature>
<feature type="region of interest" description="Disordered" evidence="2">
    <location>
        <begin position="1174"/>
        <end position="1493"/>
    </location>
</feature>
<keyword evidence="1" id="KW-0175">Coiled coil</keyword>
<feature type="compositionally biased region" description="Acidic residues" evidence="2">
    <location>
        <begin position="118"/>
        <end position="127"/>
    </location>
</feature>
<feature type="compositionally biased region" description="Basic residues" evidence="2">
    <location>
        <begin position="5018"/>
        <end position="5031"/>
    </location>
</feature>
<feature type="region of interest" description="Disordered" evidence="2">
    <location>
        <begin position="464"/>
        <end position="524"/>
    </location>
</feature>
<feature type="compositionally biased region" description="Basic and acidic residues" evidence="2">
    <location>
        <begin position="1642"/>
        <end position="1663"/>
    </location>
</feature>
<feature type="compositionally biased region" description="Low complexity" evidence="2">
    <location>
        <begin position="1143"/>
        <end position="1157"/>
    </location>
</feature>
<feature type="region of interest" description="Disordered" evidence="2">
    <location>
        <begin position="2663"/>
        <end position="2708"/>
    </location>
</feature>
<feature type="compositionally biased region" description="Basic and acidic residues" evidence="2">
    <location>
        <begin position="5762"/>
        <end position="5771"/>
    </location>
</feature>
<feature type="compositionally biased region" description="Basic residues" evidence="2">
    <location>
        <begin position="5509"/>
        <end position="5520"/>
    </location>
</feature>
<feature type="region of interest" description="Disordered" evidence="2">
    <location>
        <begin position="6632"/>
        <end position="6656"/>
    </location>
</feature>
<feature type="coiled-coil region" evidence="1">
    <location>
        <begin position="6160"/>
        <end position="6187"/>
    </location>
</feature>
<proteinExistence type="predicted"/>
<feature type="compositionally biased region" description="Basic residues" evidence="2">
    <location>
        <begin position="3561"/>
        <end position="3573"/>
    </location>
</feature>
<feature type="region of interest" description="Disordered" evidence="2">
    <location>
        <begin position="5686"/>
        <end position="5993"/>
    </location>
</feature>
<feature type="compositionally biased region" description="Basic residues" evidence="2">
    <location>
        <begin position="752"/>
        <end position="762"/>
    </location>
</feature>
<feature type="compositionally biased region" description="Polar residues" evidence="2">
    <location>
        <begin position="4397"/>
        <end position="4411"/>
    </location>
</feature>
<feature type="compositionally biased region" description="Polar residues" evidence="2">
    <location>
        <begin position="5465"/>
        <end position="5474"/>
    </location>
</feature>
<keyword evidence="4" id="KW-1185">Reference proteome</keyword>
<feature type="region of interest" description="Disordered" evidence="2">
    <location>
        <begin position="2861"/>
        <end position="2897"/>
    </location>
</feature>
<feature type="compositionally biased region" description="Basic and acidic residues" evidence="2">
    <location>
        <begin position="3443"/>
        <end position="3456"/>
    </location>
</feature>
<feature type="compositionally biased region" description="Basic and acidic residues" evidence="2">
    <location>
        <begin position="5558"/>
        <end position="5578"/>
    </location>
</feature>
<feature type="compositionally biased region" description="Polar residues" evidence="2">
    <location>
        <begin position="3922"/>
        <end position="3931"/>
    </location>
</feature>
<feature type="compositionally biased region" description="Low complexity" evidence="2">
    <location>
        <begin position="1945"/>
        <end position="1956"/>
    </location>
</feature>
<feature type="compositionally biased region" description="Basic and acidic residues" evidence="2">
    <location>
        <begin position="1194"/>
        <end position="1295"/>
    </location>
</feature>
<feature type="region of interest" description="Disordered" evidence="2">
    <location>
        <begin position="750"/>
        <end position="883"/>
    </location>
</feature>
<feature type="compositionally biased region" description="Basic and acidic residues" evidence="2">
    <location>
        <begin position="1721"/>
        <end position="1735"/>
    </location>
</feature>
<feature type="compositionally biased region" description="Basic residues" evidence="2">
    <location>
        <begin position="3177"/>
        <end position="3188"/>
    </location>
</feature>
<feature type="compositionally biased region" description="Polar residues" evidence="2">
    <location>
        <begin position="5581"/>
        <end position="5590"/>
    </location>
</feature>
<feature type="compositionally biased region" description="Basic residues" evidence="2">
    <location>
        <begin position="2006"/>
        <end position="2015"/>
    </location>
</feature>
<feature type="compositionally biased region" description="Basic residues" evidence="2">
    <location>
        <begin position="4006"/>
        <end position="4019"/>
    </location>
</feature>
<dbReference type="PANTHER" id="PTHR40641">
    <property type="entry name" value="INVOLUCRIN REPEAT PROTEIN (AFU_ORTHOLOGUE AFUA_2G08060)"/>
    <property type="match status" value="1"/>
</dbReference>
<feature type="compositionally biased region" description="Basic and acidic residues" evidence="2">
    <location>
        <begin position="2219"/>
        <end position="2234"/>
    </location>
</feature>
<feature type="compositionally biased region" description="Polar residues" evidence="2">
    <location>
        <begin position="326"/>
        <end position="335"/>
    </location>
</feature>
<feature type="region of interest" description="Disordered" evidence="2">
    <location>
        <begin position="900"/>
        <end position="1157"/>
    </location>
</feature>
<feature type="compositionally biased region" description="Low complexity" evidence="2">
    <location>
        <begin position="340"/>
        <end position="412"/>
    </location>
</feature>
<feature type="compositionally biased region" description="Basic residues" evidence="2">
    <location>
        <begin position="5386"/>
        <end position="5398"/>
    </location>
</feature>
<feature type="compositionally biased region" description="Basic and acidic residues" evidence="2">
    <location>
        <begin position="2024"/>
        <end position="2041"/>
    </location>
</feature>
<feature type="compositionally biased region" description="Basic residues" evidence="2">
    <location>
        <begin position="3468"/>
        <end position="3477"/>
    </location>
</feature>
<feature type="region of interest" description="Disordered" evidence="2">
    <location>
        <begin position="1993"/>
        <end position="2132"/>
    </location>
</feature>
<feature type="compositionally biased region" description="Basic and acidic residues" evidence="2">
    <location>
        <begin position="2283"/>
        <end position="2296"/>
    </location>
</feature>
<feature type="compositionally biased region" description="Basic residues" evidence="2">
    <location>
        <begin position="4601"/>
        <end position="4610"/>
    </location>
</feature>
<feature type="compositionally biased region" description="Low complexity" evidence="2">
    <location>
        <begin position="3302"/>
        <end position="3318"/>
    </location>
</feature>
<gene>
    <name evidence="3" type="ORF">LECACI_7A006882</name>
</gene>
<feature type="compositionally biased region" description="Basic and acidic residues" evidence="2">
    <location>
        <begin position="4773"/>
        <end position="4793"/>
    </location>
</feature>
<feature type="compositionally biased region" description="Basic and acidic residues" evidence="2">
    <location>
        <begin position="1818"/>
        <end position="1827"/>
    </location>
</feature>
<feature type="region of interest" description="Disordered" evidence="2">
    <location>
        <begin position="3107"/>
        <end position="4836"/>
    </location>
</feature>
<feature type="compositionally biased region" description="Low complexity" evidence="2">
    <location>
        <begin position="3144"/>
        <end position="3153"/>
    </location>
</feature>
<feature type="compositionally biased region" description="Basic residues" evidence="2">
    <location>
        <begin position="4527"/>
        <end position="4537"/>
    </location>
</feature>
<feature type="region of interest" description="Disordered" evidence="2">
    <location>
        <begin position="5280"/>
        <end position="5355"/>
    </location>
</feature>
<dbReference type="InterPro" id="IPR053268">
    <property type="entry name" value="Woronin_anchor"/>
</dbReference>
<feature type="compositionally biased region" description="Basic and acidic residues" evidence="2">
    <location>
        <begin position="179"/>
        <end position="194"/>
    </location>
</feature>
<dbReference type="Proteomes" id="UP001296104">
    <property type="component" value="Unassembled WGS sequence"/>
</dbReference>
<dbReference type="EMBL" id="CAVMBE010000052">
    <property type="protein sequence ID" value="CAK4031724.1"/>
    <property type="molecule type" value="Genomic_DNA"/>
</dbReference>
<feature type="compositionally biased region" description="Basic residues" evidence="2">
    <location>
        <begin position="5089"/>
        <end position="5100"/>
    </location>
</feature>
<feature type="compositionally biased region" description="Acidic residues" evidence="2">
    <location>
        <begin position="4794"/>
        <end position="4803"/>
    </location>
</feature>
<feature type="compositionally biased region" description="Polar residues" evidence="2">
    <location>
        <begin position="3831"/>
        <end position="3843"/>
    </location>
</feature>
<comment type="caution">
    <text evidence="3">The sequence shown here is derived from an EMBL/GenBank/DDBJ whole genome shotgun (WGS) entry which is preliminary data.</text>
</comment>
<feature type="compositionally biased region" description="Basic and acidic residues" evidence="2">
    <location>
        <begin position="51"/>
        <end position="61"/>
    </location>
</feature>
<feature type="compositionally biased region" description="Low complexity" evidence="2">
    <location>
        <begin position="5480"/>
        <end position="5491"/>
    </location>
</feature>
<feature type="compositionally biased region" description="Basic residues" evidence="2">
    <location>
        <begin position="4884"/>
        <end position="4895"/>
    </location>
</feature>
<feature type="compositionally biased region" description="Basic residues" evidence="2">
    <location>
        <begin position="677"/>
        <end position="693"/>
    </location>
</feature>
<feature type="compositionally biased region" description="Low complexity" evidence="2">
    <location>
        <begin position="5835"/>
        <end position="5848"/>
    </location>
</feature>
<feature type="region of interest" description="Disordered" evidence="2">
    <location>
        <begin position="2923"/>
        <end position="3080"/>
    </location>
</feature>
<feature type="region of interest" description="Disordered" evidence="2">
    <location>
        <begin position="2730"/>
        <end position="2841"/>
    </location>
</feature>
<reference evidence="3" key="1">
    <citation type="submission" date="2023-11" db="EMBL/GenBank/DDBJ databases">
        <authorList>
            <person name="Alioto T."/>
            <person name="Alioto T."/>
            <person name="Gomez Garrido J."/>
        </authorList>
    </citation>
    <scope>NUCLEOTIDE SEQUENCE</scope>
</reference>
<feature type="compositionally biased region" description="Low complexity" evidence="2">
    <location>
        <begin position="5686"/>
        <end position="5698"/>
    </location>
</feature>
<feature type="region of interest" description="Disordered" evidence="2">
    <location>
        <begin position="1"/>
        <end position="447"/>
    </location>
</feature>
<feature type="compositionally biased region" description="Acidic residues" evidence="2">
    <location>
        <begin position="1845"/>
        <end position="1854"/>
    </location>
</feature>
<feature type="region of interest" description="Disordered" evidence="2">
    <location>
        <begin position="589"/>
        <end position="634"/>
    </location>
</feature>
<feature type="compositionally biased region" description="Low complexity" evidence="2">
    <location>
        <begin position="4083"/>
        <end position="4092"/>
    </location>
</feature>
<feature type="compositionally biased region" description="Basic residues" evidence="2">
    <location>
        <begin position="4244"/>
        <end position="4256"/>
    </location>
</feature>
<feature type="compositionally biased region" description="Basic and acidic residues" evidence="2">
    <location>
        <begin position="1413"/>
        <end position="1432"/>
    </location>
</feature>
<feature type="compositionally biased region" description="Low complexity" evidence="2">
    <location>
        <begin position="2688"/>
        <end position="2699"/>
    </location>
</feature>
<name>A0AAI8Z3A5_9PEZI</name>
<feature type="compositionally biased region" description="Basic and acidic residues" evidence="2">
    <location>
        <begin position="2663"/>
        <end position="2674"/>
    </location>
</feature>
<feature type="compositionally biased region" description="Basic and acidic residues" evidence="2">
    <location>
        <begin position="2369"/>
        <end position="2392"/>
    </location>
</feature>
<feature type="compositionally biased region" description="Polar residues" evidence="2">
    <location>
        <begin position="3025"/>
        <end position="3035"/>
    </location>
</feature>
<feature type="region of interest" description="Disordered" evidence="2">
    <location>
        <begin position="1550"/>
        <end position="1672"/>
    </location>
</feature>
<feature type="compositionally biased region" description="Basic and acidic residues" evidence="2">
    <location>
        <begin position="2053"/>
        <end position="2066"/>
    </location>
</feature>
<feature type="compositionally biased region" description="Basic and acidic residues" evidence="2">
    <location>
        <begin position="4190"/>
        <end position="4203"/>
    </location>
</feature>
<feature type="region of interest" description="Disordered" evidence="2">
    <location>
        <begin position="4858"/>
        <end position="5058"/>
    </location>
</feature>
<feature type="region of interest" description="Disordered" evidence="2">
    <location>
        <begin position="2147"/>
        <end position="2616"/>
    </location>
</feature>
<feature type="compositionally biased region" description="Polar residues" evidence="2">
    <location>
        <begin position="66"/>
        <end position="99"/>
    </location>
</feature>
<feature type="compositionally biased region" description="Basic and acidic residues" evidence="2">
    <location>
        <begin position="1957"/>
        <end position="1971"/>
    </location>
</feature>
<evidence type="ECO:0000256" key="2">
    <source>
        <dbReference type="SAM" id="MobiDB-lite"/>
    </source>
</evidence>
<feature type="compositionally biased region" description="Acidic residues" evidence="2">
    <location>
        <begin position="3880"/>
        <end position="3896"/>
    </location>
</feature>
<feature type="compositionally biased region" description="Basic and acidic residues" evidence="2">
    <location>
        <begin position="128"/>
        <end position="172"/>
    </location>
</feature>
<feature type="compositionally biased region" description="Basic residues" evidence="2">
    <location>
        <begin position="4329"/>
        <end position="4340"/>
    </location>
</feature>
<feature type="compositionally biased region" description="Low complexity" evidence="2">
    <location>
        <begin position="4721"/>
        <end position="4737"/>
    </location>
</feature>
<feature type="compositionally biased region" description="Basic residues" evidence="2">
    <location>
        <begin position="3342"/>
        <end position="3354"/>
    </location>
</feature>